<dbReference type="InterPro" id="IPR036291">
    <property type="entry name" value="NAD(P)-bd_dom_sf"/>
</dbReference>
<evidence type="ECO:0000313" key="1">
    <source>
        <dbReference type="EMBL" id="CAB3391757.1"/>
    </source>
</evidence>
<sequence length="42" mass="4159">MKLQGKTALITGAGSGMGRAMAALFAGINGATVVIDGGWTTY</sequence>
<organism evidence="1 2">
    <name type="scientific">Kyrpidia spormannii</name>
    <dbReference type="NCBI Taxonomy" id="2055160"/>
    <lineage>
        <taxon>Bacteria</taxon>
        <taxon>Bacillati</taxon>
        <taxon>Bacillota</taxon>
        <taxon>Bacilli</taxon>
        <taxon>Bacillales</taxon>
        <taxon>Alicyclobacillaceae</taxon>
        <taxon>Kyrpidia</taxon>
    </lineage>
</organism>
<evidence type="ECO:0008006" key="3">
    <source>
        <dbReference type="Google" id="ProtNLM"/>
    </source>
</evidence>
<dbReference type="SUPFAM" id="SSF51735">
    <property type="entry name" value="NAD(P)-binding Rossmann-fold domains"/>
    <property type="match status" value="1"/>
</dbReference>
<dbReference type="Gene3D" id="3.40.50.720">
    <property type="entry name" value="NAD(P)-binding Rossmann-like Domain"/>
    <property type="match status" value="1"/>
</dbReference>
<dbReference type="EMBL" id="LR792683">
    <property type="protein sequence ID" value="CAB3391757.1"/>
    <property type="molecule type" value="Genomic_DNA"/>
</dbReference>
<gene>
    <name evidence="1" type="ORF">COOX1_1070</name>
</gene>
<accession>A0A6F9E1W7</accession>
<dbReference type="Proteomes" id="UP000502196">
    <property type="component" value="Chromosome"/>
</dbReference>
<evidence type="ECO:0000313" key="2">
    <source>
        <dbReference type="Proteomes" id="UP000502196"/>
    </source>
</evidence>
<dbReference type="AlphaFoldDB" id="A0A6F9E1W7"/>
<proteinExistence type="predicted"/>
<protein>
    <recommendedName>
        <fullName evidence="3">Short-chain dehydrogenase</fullName>
    </recommendedName>
</protein>
<reference evidence="1 2" key="1">
    <citation type="submission" date="2020-04" db="EMBL/GenBank/DDBJ databases">
        <authorList>
            <person name="Hogendoorn C."/>
        </authorList>
    </citation>
    <scope>NUCLEOTIDE SEQUENCE [LARGE SCALE GENOMIC DNA]</scope>
    <source>
        <strain evidence="1">COOX1</strain>
    </source>
</reference>
<name>A0A6F9E1W7_9BACL</name>